<keyword evidence="2" id="KW-0560">Oxidoreductase</keyword>
<dbReference type="Proteomes" id="UP000719412">
    <property type="component" value="Unassembled WGS sequence"/>
</dbReference>
<proteinExistence type="inferred from homology"/>
<organism evidence="4 5">
    <name type="scientific">Tenebrio molitor</name>
    <name type="common">Yellow mealworm beetle</name>
    <dbReference type="NCBI Taxonomy" id="7067"/>
    <lineage>
        <taxon>Eukaryota</taxon>
        <taxon>Metazoa</taxon>
        <taxon>Ecdysozoa</taxon>
        <taxon>Arthropoda</taxon>
        <taxon>Hexapoda</taxon>
        <taxon>Insecta</taxon>
        <taxon>Pterygota</taxon>
        <taxon>Neoptera</taxon>
        <taxon>Endopterygota</taxon>
        <taxon>Coleoptera</taxon>
        <taxon>Polyphaga</taxon>
        <taxon>Cucujiformia</taxon>
        <taxon>Tenebrionidae</taxon>
        <taxon>Tenebrio</taxon>
    </lineage>
</organism>
<dbReference type="EMBL" id="JABDTM020024340">
    <property type="protein sequence ID" value="KAH0814383.1"/>
    <property type="molecule type" value="Genomic_DNA"/>
</dbReference>
<dbReference type="AlphaFoldDB" id="A0A8J6HIV0"/>
<dbReference type="PRINTS" id="PR00081">
    <property type="entry name" value="GDHRDH"/>
</dbReference>
<keyword evidence="3" id="KW-0732">Signal</keyword>
<sequence length="276" mass="30657">MKFLCLALVFVLFISYAIGAYRCWDCERDCENAIRRQCNDEQICFFMTADDDREYRGCWDGSRTCKEMERLLNMERWEGKVAVVTGVSSGIGAAIARALVKKGLKVIGLARRIEELACSLADQPGALFPISCDVTKEDNILEAFKWVVENVGPVHILINNAGLTKLTNLTAPRCGAKCSTLTAVHLHQRGRQRKSTTSTDTSELVQQKSRIKVTSISPGVVRTEFLEGMSGDDKDLIRQLPYLRPEAVADAIVYVLSTDPTVQITELTIRPVGEPI</sequence>
<dbReference type="PANTHER" id="PTHR43115">
    <property type="entry name" value="DEHYDROGENASE/REDUCTASE SDR FAMILY MEMBER 11"/>
    <property type="match status" value="1"/>
</dbReference>
<protein>
    <recommendedName>
        <fullName evidence="6">Dehydrogenase/reductase SDR family member 11</fullName>
    </recommendedName>
</protein>
<accession>A0A8J6HIV0</accession>
<keyword evidence="5" id="KW-1185">Reference proteome</keyword>
<reference evidence="4" key="2">
    <citation type="submission" date="2021-08" db="EMBL/GenBank/DDBJ databases">
        <authorList>
            <person name="Eriksson T."/>
        </authorList>
    </citation>
    <scope>NUCLEOTIDE SEQUENCE</scope>
    <source>
        <strain evidence="4">Stoneville</strain>
        <tissue evidence="4">Whole head</tissue>
    </source>
</reference>
<gene>
    <name evidence="4" type="ORF">GEV33_008407</name>
</gene>
<dbReference type="SUPFAM" id="SSF51735">
    <property type="entry name" value="NAD(P)-binding Rossmann-fold domains"/>
    <property type="match status" value="1"/>
</dbReference>
<reference evidence="4" key="1">
    <citation type="journal article" date="2020" name="J Insects Food Feed">
        <title>The yellow mealworm (Tenebrio molitor) genome: a resource for the emerging insects as food and feed industry.</title>
        <authorList>
            <person name="Eriksson T."/>
            <person name="Andere A."/>
            <person name="Kelstrup H."/>
            <person name="Emery V."/>
            <person name="Picard C."/>
        </authorList>
    </citation>
    <scope>NUCLEOTIDE SEQUENCE</scope>
    <source>
        <strain evidence="4">Stoneville</strain>
        <tissue evidence="4">Whole head</tissue>
    </source>
</reference>
<evidence type="ECO:0008006" key="6">
    <source>
        <dbReference type="Google" id="ProtNLM"/>
    </source>
</evidence>
<comment type="similarity">
    <text evidence="1">Belongs to the short-chain dehydrogenases/reductases (SDR) family.</text>
</comment>
<evidence type="ECO:0000256" key="3">
    <source>
        <dbReference type="SAM" id="SignalP"/>
    </source>
</evidence>
<evidence type="ECO:0000313" key="5">
    <source>
        <dbReference type="Proteomes" id="UP000719412"/>
    </source>
</evidence>
<name>A0A8J6HIV0_TENMO</name>
<feature type="chain" id="PRO_5035322519" description="Dehydrogenase/reductase SDR family member 11" evidence="3">
    <location>
        <begin position="20"/>
        <end position="276"/>
    </location>
</feature>
<dbReference type="Pfam" id="PF00106">
    <property type="entry name" value="adh_short"/>
    <property type="match status" value="1"/>
</dbReference>
<evidence type="ECO:0000313" key="4">
    <source>
        <dbReference type="EMBL" id="KAH0814383.1"/>
    </source>
</evidence>
<dbReference type="PANTHER" id="PTHR43115:SF4">
    <property type="entry name" value="DEHYDROGENASE_REDUCTASE SDR FAMILY MEMBER 11"/>
    <property type="match status" value="1"/>
</dbReference>
<comment type="caution">
    <text evidence="4">The sequence shown here is derived from an EMBL/GenBank/DDBJ whole genome shotgun (WGS) entry which is preliminary data.</text>
</comment>
<dbReference type="Gene3D" id="3.40.50.720">
    <property type="entry name" value="NAD(P)-binding Rossmann-like Domain"/>
    <property type="match status" value="2"/>
</dbReference>
<dbReference type="InterPro" id="IPR036291">
    <property type="entry name" value="NAD(P)-bd_dom_sf"/>
</dbReference>
<dbReference type="GO" id="GO:0016491">
    <property type="term" value="F:oxidoreductase activity"/>
    <property type="evidence" value="ECO:0007669"/>
    <property type="project" value="UniProtKB-KW"/>
</dbReference>
<evidence type="ECO:0000256" key="2">
    <source>
        <dbReference type="ARBA" id="ARBA00023002"/>
    </source>
</evidence>
<feature type="signal peptide" evidence="3">
    <location>
        <begin position="1"/>
        <end position="19"/>
    </location>
</feature>
<dbReference type="InterPro" id="IPR002347">
    <property type="entry name" value="SDR_fam"/>
</dbReference>
<evidence type="ECO:0000256" key="1">
    <source>
        <dbReference type="ARBA" id="ARBA00006484"/>
    </source>
</evidence>